<dbReference type="RefSeq" id="WP_407048479.1">
    <property type="nucleotide sequence ID" value="NZ_CP158568.1"/>
</dbReference>
<dbReference type="KEGG" id="mflg:ABS361_14925"/>
<dbReference type="PANTHER" id="PTHR43265:SF1">
    <property type="entry name" value="ESTERASE ESTD"/>
    <property type="match status" value="1"/>
</dbReference>
<dbReference type="PANTHER" id="PTHR43265">
    <property type="entry name" value="ESTERASE ESTD"/>
    <property type="match status" value="1"/>
</dbReference>
<dbReference type="InterPro" id="IPR029058">
    <property type="entry name" value="AB_hydrolase_fold"/>
</dbReference>
<evidence type="ECO:0008006" key="3">
    <source>
        <dbReference type="Google" id="ProtNLM"/>
    </source>
</evidence>
<dbReference type="SUPFAM" id="SSF53474">
    <property type="entry name" value="alpha/beta-Hydrolases"/>
    <property type="match status" value="2"/>
</dbReference>
<name>A0AAU7X6H7_9HYPH</name>
<dbReference type="Gene3D" id="3.40.50.1820">
    <property type="entry name" value="alpha/beta hydrolase"/>
    <property type="match status" value="2"/>
</dbReference>
<proteinExistence type="predicted"/>
<dbReference type="GO" id="GO:0052689">
    <property type="term" value="F:carboxylic ester hydrolase activity"/>
    <property type="evidence" value="ECO:0007669"/>
    <property type="project" value="TreeGrafter"/>
</dbReference>
<reference evidence="2" key="1">
    <citation type="submission" date="2024-06" db="EMBL/GenBank/DDBJ databases">
        <title>Methylostella associata gen. nov., sp. nov., a novel Ancalomicrobiaceae-affiliated facultatively methylotrophic bacteria that feed on methanotrophs of the genus Methylococcus.</title>
        <authorList>
            <person name="Saltykova V."/>
            <person name="Danilova O.V."/>
            <person name="Oshkin I.Y."/>
            <person name="Belova S.E."/>
            <person name="Pimenov N.V."/>
            <person name="Dedysh S.N."/>
        </authorList>
    </citation>
    <scope>NUCLEOTIDE SEQUENCE</scope>
    <source>
        <strain evidence="2">S20</strain>
    </source>
</reference>
<protein>
    <recommendedName>
        <fullName evidence="3">Alpha/beta fold hydrolase</fullName>
    </recommendedName>
</protein>
<feature type="region of interest" description="Disordered" evidence="1">
    <location>
        <begin position="1"/>
        <end position="22"/>
    </location>
</feature>
<organism evidence="2">
    <name type="scientific">Methyloraptor flagellatus</name>
    <dbReference type="NCBI Taxonomy" id="3162530"/>
    <lineage>
        <taxon>Bacteria</taxon>
        <taxon>Pseudomonadati</taxon>
        <taxon>Pseudomonadota</taxon>
        <taxon>Alphaproteobacteria</taxon>
        <taxon>Hyphomicrobiales</taxon>
        <taxon>Ancalomicrobiaceae</taxon>
        <taxon>Methyloraptor</taxon>
    </lineage>
</organism>
<accession>A0AAU7X6H7</accession>
<dbReference type="EMBL" id="CP158568">
    <property type="protein sequence ID" value="XBY43380.1"/>
    <property type="molecule type" value="Genomic_DNA"/>
</dbReference>
<evidence type="ECO:0000256" key="1">
    <source>
        <dbReference type="SAM" id="MobiDB-lite"/>
    </source>
</evidence>
<dbReference type="InterPro" id="IPR053145">
    <property type="entry name" value="AB_hydrolase_Est10"/>
</dbReference>
<gene>
    <name evidence="2" type="ORF">ABS361_14925</name>
</gene>
<sequence length="595" mass="63088">MRSSVKAIGSMERPHGPGAGRVPAKAGEPIGFGAFGGILHPGTADLGVLMLSPLGYEELCVRATWRRLAERLSEAGVPALRFDWPGTADALDPETPASGIDDWKAAILAAAAGLRAAAGVERIVVVGQGLGATLGAITASDLGTVDGMVLLAPVAKGRPWLRELSLWAKMLDDTIGLPTDPAETARFAVAGLGLDPGRIEAIRALDLGRLEAAPARRLLVLTRNGRPDDLELAARLGRLGGSMETRPYEGYERLITDPTGAVPPEATIERVVDWIRDLACRATAVPADVPAALAPVLVGERFSETARRFGTDDRLYGVECRPVAAANARTAVFLDAGHDYHIGWARSTVGFARALAGAGVGSLRFDNASIGDSPAAPGDPAEVLYRPPLLRDAGEAVGAAAEAGAGRIVLVGRCSGGYAALHTAFADPRVTDLVLINVQRFMWHPAEKIEDAIRYGHQTIASYGARALSRAMLGRIWRGEVDVPRILRHIATRIGAGLGARLAPWLGPLTTQGRLGRRLHRNLAALRDRGVRVTIVYADGDIGLPNFEAYFGRGGRRLSAYPNMDLIMVPDADHNLTRPNAQRAVADILVRVATR</sequence>
<evidence type="ECO:0000313" key="2">
    <source>
        <dbReference type="EMBL" id="XBY43380.1"/>
    </source>
</evidence>
<dbReference type="AlphaFoldDB" id="A0AAU7X6H7"/>